<evidence type="ECO:0000313" key="3">
    <source>
        <dbReference type="Proteomes" id="UP000599523"/>
    </source>
</evidence>
<feature type="transmembrane region" description="Helical" evidence="1">
    <location>
        <begin position="363"/>
        <end position="382"/>
    </location>
</feature>
<protein>
    <submittedName>
        <fullName evidence="2">NnrS family protein</fullName>
    </submittedName>
</protein>
<feature type="transmembrane region" description="Helical" evidence="1">
    <location>
        <begin position="144"/>
        <end position="162"/>
    </location>
</feature>
<feature type="transmembrane region" description="Helical" evidence="1">
    <location>
        <begin position="113"/>
        <end position="132"/>
    </location>
</feature>
<feature type="transmembrane region" description="Helical" evidence="1">
    <location>
        <begin position="335"/>
        <end position="357"/>
    </location>
</feature>
<keyword evidence="1" id="KW-1133">Transmembrane helix</keyword>
<comment type="caution">
    <text evidence="2">The sequence shown here is derived from an EMBL/GenBank/DDBJ whole genome shotgun (WGS) entry which is preliminary data.</text>
</comment>
<feature type="transmembrane region" description="Helical" evidence="1">
    <location>
        <begin position="174"/>
        <end position="198"/>
    </location>
</feature>
<keyword evidence="1" id="KW-0472">Membrane</keyword>
<feature type="transmembrane region" description="Helical" evidence="1">
    <location>
        <begin position="241"/>
        <end position="258"/>
    </location>
</feature>
<dbReference type="EMBL" id="WTVM01000153">
    <property type="protein sequence ID" value="NMG04765.1"/>
    <property type="molecule type" value="Genomic_DNA"/>
</dbReference>
<gene>
    <name evidence="2" type="ORF">GPA21_17575</name>
</gene>
<dbReference type="Pfam" id="PF05940">
    <property type="entry name" value="NnrS"/>
    <property type="match status" value="1"/>
</dbReference>
<keyword evidence="1" id="KW-0812">Transmembrane</keyword>
<feature type="transmembrane region" description="Helical" evidence="1">
    <location>
        <begin position="20"/>
        <end position="40"/>
    </location>
</feature>
<feature type="transmembrane region" description="Helical" evidence="1">
    <location>
        <begin position="270"/>
        <end position="293"/>
    </location>
</feature>
<feature type="transmembrane region" description="Helical" evidence="1">
    <location>
        <begin position="60"/>
        <end position="78"/>
    </location>
</feature>
<feature type="transmembrane region" description="Helical" evidence="1">
    <location>
        <begin position="305"/>
        <end position="323"/>
    </location>
</feature>
<evidence type="ECO:0000256" key="1">
    <source>
        <dbReference type="SAM" id="Phobius"/>
    </source>
</evidence>
<keyword evidence="3" id="KW-1185">Reference proteome</keyword>
<evidence type="ECO:0000313" key="2">
    <source>
        <dbReference type="EMBL" id="NMG04765.1"/>
    </source>
</evidence>
<dbReference type="AlphaFoldDB" id="A0A972JB77"/>
<proteinExistence type="predicted"/>
<dbReference type="RefSeq" id="WP_168989405.1">
    <property type="nucleotide sequence ID" value="NZ_CAWPHM010000059.1"/>
</dbReference>
<dbReference type="Proteomes" id="UP000599523">
    <property type="component" value="Unassembled WGS sequence"/>
</dbReference>
<dbReference type="InterPro" id="IPR010266">
    <property type="entry name" value="NnrS"/>
</dbReference>
<reference evidence="2" key="1">
    <citation type="submission" date="2019-12" db="EMBL/GenBank/DDBJ databases">
        <title>Comparative genomics gives insights into the taxonomy of the Azoarcus-Aromatoleum group and reveals separate origins of nif in the plant-associated Azoarcus and non-plant-associated Aromatoleum sub-groups.</title>
        <authorList>
            <person name="Lafos M."/>
            <person name="Maluk M."/>
            <person name="Batista M."/>
            <person name="Junghare M."/>
            <person name="Carmona M."/>
            <person name="Faoro H."/>
            <person name="Cruz L.M."/>
            <person name="Battistoni F."/>
            <person name="De Souza E."/>
            <person name="Pedrosa F."/>
            <person name="Chen W.-M."/>
            <person name="Poole P.S."/>
            <person name="Dixon R.A."/>
            <person name="James E.K."/>
        </authorList>
    </citation>
    <scope>NUCLEOTIDE SEQUENCE</scope>
    <source>
        <strain evidence="2">NSC3</strain>
    </source>
</reference>
<accession>A0A972JB77</accession>
<sequence>MLKAHTHSTPALLLCAFRPFFLFTALGGTLAMAAWALFLGGHIALPTLPAGPIAWHGHEMVFGFGLAAVAGFALTAVPEFTSTRAVATRIVAALASLWLIARAGFLIGGVFGAWLAALAETLLVAGLIGALAPRIWRDPDRRHLSFLWALLAMLVTVVGYHFDTLIEGGGGARWLHAATGVLMVLMVVAMSRISMRIVNAALEDRGEKDVAYLSRPPRRNLATFCIALYTALEFLQPASAISGWVALAAAAAMFNLTNDWHVGGALFRRWVAMLYTVYWLMAIGYGLIGLALLADLGTLSGGRHVLTVGAMGLGIFVIMNIAGRVHAGVEPDEKPWVPLVALALVTAALTRATVGWLEPTLSLFLPAALWILGFAVYFAHAWPVMSRQRSDGQSGCAGLPES</sequence>
<organism evidence="2 3">
    <name type="scientific">Azoarcus taiwanensis</name>
    <dbReference type="NCBI Taxonomy" id="666964"/>
    <lineage>
        <taxon>Bacteria</taxon>
        <taxon>Pseudomonadati</taxon>
        <taxon>Pseudomonadota</taxon>
        <taxon>Betaproteobacteria</taxon>
        <taxon>Rhodocyclales</taxon>
        <taxon>Zoogloeaceae</taxon>
        <taxon>Azoarcus</taxon>
    </lineage>
</organism>
<name>A0A972JB77_9RHOO</name>
<feature type="transmembrane region" description="Helical" evidence="1">
    <location>
        <begin position="90"/>
        <end position="107"/>
    </location>
</feature>